<feature type="transmembrane region" description="Helical" evidence="8">
    <location>
        <begin position="299"/>
        <end position="319"/>
    </location>
</feature>
<keyword evidence="5 8" id="KW-1133">Transmembrane helix</keyword>
<dbReference type="GO" id="GO:0015297">
    <property type="term" value="F:antiporter activity"/>
    <property type="evidence" value="ECO:0007669"/>
    <property type="project" value="UniProtKB-KW"/>
</dbReference>
<feature type="transmembrane region" description="Helical" evidence="8">
    <location>
        <begin position="140"/>
        <end position="164"/>
    </location>
</feature>
<keyword evidence="7 8" id="KW-0472">Membrane</keyword>
<evidence type="ECO:0000259" key="9">
    <source>
        <dbReference type="Pfam" id="PF00999"/>
    </source>
</evidence>
<feature type="transmembrane region" description="Helical" evidence="8">
    <location>
        <begin position="30"/>
        <end position="49"/>
    </location>
</feature>
<comment type="caution">
    <text evidence="10">The sequence shown here is derived from an EMBL/GenBank/DDBJ whole genome shotgun (WGS) entry which is preliminary data.</text>
</comment>
<keyword evidence="6" id="KW-0406">Ion transport</keyword>
<evidence type="ECO:0000256" key="8">
    <source>
        <dbReference type="SAM" id="Phobius"/>
    </source>
</evidence>
<dbReference type="InterPro" id="IPR006153">
    <property type="entry name" value="Cation/H_exchanger_TM"/>
</dbReference>
<dbReference type="RefSeq" id="WP_115542294.1">
    <property type="nucleotide sequence ID" value="NZ_NXLQ01000002.1"/>
</dbReference>
<keyword evidence="3" id="KW-0050">Antiport</keyword>
<feature type="transmembrane region" description="Helical" evidence="8">
    <location>
        <begin position="361"/>
        <end position="383"/>
    </location>
</feature>
<dbReference type="OrthoDB" id="9793589at2"/>
<feature type="transmembrane region" description="Helical" evidence="8">
    <location>
        <begin position="55"/>
        <end position="72"/>
    </location>
</feature>
<feature type="domain" description="Cation/H+ exchanger transmembrane" evidence="9">
    <location>
        <begin position="14"/>
        <end position="382"/>
    </location>
</feature>
<comment type="subcellular location">
    <subcellularLocation>
        <location evidence="1">Membrane</location>
        <topology evidence="1">Multi-pass membrane protein</topology>
    </subcellularLocation>
</comment>
<dbReference type="GO" id="GO:0016020">
    <property type="term" value="C:membrane"/>
    <property type="evidence" value="ECO:0007669"/>
    <property type="project" value="UniProtKB-SubCell"/>
</dbReference>
<feature type="transmembrane region" description="Helical" evidence="8">
    <location>
        <begin position="221"/>
        <end position="238"/>
    </location>
</feature>
<evidence type="ECO:0000256" key="2">
    <source>
        <dbReference type="ARBA" id="ARBA00022448"/>
    </source>
</evidence>
<keyword evidence="11" id="KW-1185">Reference proteome</keyword>
<dbReference type="Pfam" id="PF00999">
    <property type="entry name" value="Na_H_Exchanger"/>
    <property type="match status" value="1"/>
</dbReference>
<dbReference type="Proteomes" id="UP000256379">
    <property type="component" value="Unassembled WGS sequence"/>
</dbReference>
<dbReference type="EMBL" id="NXLQ01000002">
    <property type="protein sequence ID" value="RDU66999.1"/>
    <property type="molecule type" value="Genomic_DNA"/>
</dbReference>
<proteinExistence type="predicted"/>
<dbReference type="PANTHER" id="PTHR43562:SF1">
    <property type="entry name" value="NA(+)_H(+) ANTIPORTER YJBQ-RELATED"/>
    <property type="match status" value="1"/>
</dbReference>
<keyword evidence="2" id="KW-0813">Transport</keyword>
<feature type="transmembrane region" description="Helical" evidence="8">
    <location>
        <begin position="84"/>
        <end position="104"/>
    </location>
</feature>
<feature type="transmembrane region" description="Helical" evidence="8">
    <location>
        <begin position="176"/>
        <end position="200"/>
    </location>
</feature>
<evidence type="ECO:0000313" key="11">
    <source>
        <dbReference type="Proteomes" id="UP000256379"/>
    </source>
</evidence>
<gene>
    <name evidence="10" type="ORF">CQA53_01675</name>
</gene>
<name>A0A3D8IP22_9HELI</name>
<sequence>MHDADLISFSIVAVLIVIAPSCSRITRIPVAVIEIILGAIACYSGLFQRTTSLEVVAHVSFLYLMLLAGMEVDLRGFSKLGKVFYRKAVLYFISLYGLAVLLVLVFDLEWIYIAVFPVMSLGMIVTLLRDYGKNQEWLNIALKIGIVGELVSITALVVVQNGYAQGSQYTWSFYKALVLLGIFVLAFVLLFRIGKVIFWWKPTIKLWFMPNDDSNNQDIRFSFMLFFVLIGVATLMGIEDVLGAFLAGMVVATFFAYKYGMVHKLNDIGFGFFVPLFFIYVGSTLNLQEILHDINIVLHGIYISCAMLLVRLISASIAFGSYFKSLKNTSLFALSDCMPLTFLVAIATLGLKIEAINQSQYYSLIIAAIFEGIFFTIFIKIIYHAWKEKKQK</sequence>
<evidence type="ECO:0000256" key="1">
    <source>
        <dbReference type="ARBA" id="ARBA00004141"/>
    </source>
</evidence>
<reference evidence="10 11" key="1">
    <citation type="submission" date="2018-04" db="EMBL/GenBank/DDBJ databases">
        <title>Novel Campyloabacter and Helicobacter Species and Strains.</title>
        <authorList>
            <person name="Mannion A.J."/>
            <person name="Shen Z."/>
            <person name="Fox J.G."/>
        </authorList>
    </citation>
    <scope>NUCLEOTIDE SEQUENCE [LARGE SCALE GENOMIC DNA]</scope>
    <source>
        <strain evidence="10 11">MIT 17-337</strain>
    </source>
</reference>
<dbReference type="PANTHER" id="PTHR43562">
    <property type="entry name" value="NAPA-TYPE SODIUM/HYDROGEN ANTIPORTER"/>
    <property type="match status" value="1"/>
</dbReference>
<evidence type="ECO:0000256" key="3">
    <source>
        <dbReference type="ARBA" id="ARBA00022449"/>
    </source>
</evidence>
<evidence type="ECO:0000313" key="10">
    <source>
        <dbReference type="EMBL" id="RDU66999.1"/>
    </source>
</evidence>
<evidence type="ECO:0000256" key="7">
    <source>
        <dbReference type="ARBA" id="ARBA00023136"/>
    </source>
</evidence>
<evidence type="ECO:0000256" key="5">
    <source>
        <dbReference type="ARBA" id="ARBA00022989"/>
    </source>
</evidence>
<keyword evidence="4 8" id="KW-0812">Transmembrane</keyword>
<dbReference type="GO" id="GO:1902600">
    <property type="term" value="P:proton transmembrane transport"/>
    <property type="evidence" value="ECO:0007669"/>
    <property type="project" value="InterPro"/>
</dbReference>
<dbReference type="InterPro" id="IPR038770">
    <property type="entry name" value="Na+/solute_symporter_sf"/>
</dbReference>
<feature type="transmembrane region" description="Helical" evidence="8">
    <location>
        <begin position="244"/>
        <end position="261"/>
    </location>
</feature>
<feature type="transmembrane region" description="Helical" evidence="8">
    <location>
        <begin position="331"/>
        <end position="349"/>
    </location>
</feature>
<feature type="transmembrane region" description="Helical" evidence="8">
    <location>
        <begin position="110"/>
        <end position="128"/>
    </location>
</feature>
<dbReference type="AlphaFoldDB" id="A0A3D8IP22"/>
<feature type="transmembrane region" description="Helical" evidence="8">
    <location>
        <begin position="6"/>
        <end position="23"/>
    </location>
</feature>
<dbReference type="Gene3D" id="1.20.1530.20">
    <property type="match status" value="1"/>
</dbReference>
<feature type="transmembrane region" description="Helical" evidence="8">
    <location>
        <begin position="268"/>
        <end position="287"/>
    </location>
</feature>
<protein>
    <submittedName>
        <fullName evidence="10">Sodium:proton antiporter</fullName>
    </submittedName>
</protein>
<accession>A0A3D8IP22</accession>
<evidence type="ECO:0000256" key="6">
    <source>
        <dbReference type="ARBA" id="ARBA00023065"/>
    </source>
</evidence>
<evidence type="ECO:0000256" key="4">
    <source>
        <dbReference type="ARBA" id="ARBA00022692"/>
    </source>
</evidence>
<organism evidence="10 11">
    <name type="scientific">Helicobacter didelphidarum</name>
    <dbReference type="NCBI Taxonomy" id="2040648"/>
    <lineage>
        <taxon>Bacteria</taxon>
        <taxon>Pseudomonadati</taxon>
        <taxon>Campylobacterota</taxon>
        <taxon>Epsilonproteobacteria</taxon>
        <taxon>Campylobacterales</taxon>
        <taxon>Helicobacteraceae</taxon>
        <taxon>Helicobacter</taxon>
    </lineage>
</organism>